<protein>
    <recommendedName>
        <fullName evidence="8">Immunoglobulin subtype domain-containing protein</fullName>
    </recommendedName>
</protein>
<evidence type="ECO:0000256" key="3">
    <source>
        <dbReference type="ARBA" id="ARBA00023136"/>
    </source>
</evidence>
<dbReference type="SUPFAM" id="SSF48726">
    <property type="entry name" value="Immunoglobulin"/>
    <property type="match status" value="1"/>
</dbReference>
<dbReference type="Ensembl" id="ENSOMYT00000068019.2">
    <property type="protein sequence ID" value="ENSOMYP00000062460.2"/>
    <property type="gene ID" value="ENSOMYG00000072630.1"/>
</dbReference>
<comment type="subcellular location">
    <subcellularLocation>
        <location evidence="1">Membrane</location>
    </subcellularLocation>
</comment>
<dbReference type="InterPro" id="IPR013783">
    <property type="entry name" value="Ig-like_fold"/>
</dbReference>
<evidence type="ECO:0000256" key="1">
    <source>
        <dbReference type="ARBA" id="ARBA00004370"/>
    </source>
</evidence>
<keyword evidence="5" id="KW-0812">Transmembrane</keyword>
<dbReference type="GeneTree" id="ENSGT00990000205031"/>
<evidence type="ECO:0000256" key="5">
    <source>
        <dbReference type="SAM" id="Phobius"/>
    </source>
</evidence>
<organism evidence="6 7">
    <name type="scientific">Oncorhynchus mykiss</name>
    <name type="common">Rainbow trout</name>
    <name type="synonym">Salmo gairdneri</name>
    <dbReference type="NCBI Taxonomy" id="8022"/>
    <lineage>
        <taxon>Eukaryota</taxon>
        <taxon>Metazoa</taxon>
        <taxon>Chordata</taxon>
        <taxon>Craniata</taxon>
        <taxon>Vertebrata</taxon>
        <taxon>Euteleostomi</taxon>
        <taxon>Actinopterygii</taxon>
        <taxon>Neopterygii</taxon>
        <taxon>Teleostei</taxon>
        <taxon>Protacanthopterygii</taxon>
        <taxon>Salmoniformes</taxon>
        <taxon>Salmonidae</taxon>
        <taxon>Salmoninae</taxon>
        <taxon>Oncorhynchus</taxon>
    </lineage>
</organism>
<keyword evidence="2" id="KW-0732">Signal</keyword>
<dbReference type="AlphaFoldDB" id="A0A8C7VZI8"/>
<dbReference type="Gene3D" id="2.60.40.10">
    <property type="entry name" value="Immunoglobulins"/>
    <property type="match status" value="1"/>
</dbReference>
<proteinExistence type="predicted"/>
<reference evidence="6" key="3">
    <citation type="submission" date="2025-09" db="UniProtKB">
        <authorList>
            <consortium name="Ensembl"/>
        </authorList>
    </citation>
    <scope>IDENTIFICATION</scope>
</reference>
<dbReference type="PANTHER" id="PTHR12080">
    <property type="entry name" value="SIGNALING LYMPHOCYTIC ACTIVATION MOLECULE"/>
    <property type="match status" value="1"/>
</dbReference>
<evidence type="ECO:0008006" key="8">
    <source>
        <dbReference type="Google" id="ProtNLM"/>
    </source>
</evidence>
<evidence type="ECO:0000313" key="7">
    <source>
        <dbReference type="Proteomes" id="UP000694395"/>
    </source>
</evidence>
<keyword evidence="3 5" id="KW-0472">Membrane</keyword>
<name>A0A8C7VZI8_ONCMY</name>
<keyword evidence="5" id="KW-1133">Transmembrane helix</keyword>
<dbReference type="InterPro" id="IPR036179">
    <property type="entry name" value="Ig-like_dom_sf"/>
</dbReference>
<reference evidence="6" key="2">
    <citation type="submission" date="2025-08" db="UniProtKB">
        <authorList>
            <consortium name="Ensembl"/>
        </authorList>
    </citation>
    <scope>IDENTIFICATION</scope>
</reference>
<dbReference type="GO" id="GO:0016020">
    <property type="term" value="C:membrane"/>
    <property type="evidence" value="ECO:0007669"/>
    <property type="project" value="UniProtKB-SubCell"/>
</dbReference>
<dbReference type="Proteomes" id="UP000694395">
    <property type="component" value="Chromosome 8"/>
</dbReference>
<evidence type="ECO:0000313" key="6">
    <source>
        <dbReference type="Ensembl" id="ENSOMYP00000062460.2"/>
    </source>
</evidence>
<accession>A0A8C7VZI8</accession>
<sequence>LLLCHIAKYCLIFFTLSIYFLCVYFTDFSSVFVLKGQDVRLDVQENVQLKELEFFKWSFGSANIVRCTDTLPVRVSPGYNNRVEFYKGNFSLLLKNIQEGDSGPYTAVVSGDKEKTIIVHQLVLQVEPPVLTVDSNSTVNVTCNVTVTCRGQNTSVTSSCNSRTCSQVGRERRGAETSTVPLLSVYLAGGSIICNHSNQVSWANDTKERVELCPMKSGKTCLTNDLSHTHTQTPTNTHTHTGCSDIDVAVFPEQGEKANYNYALAVGAPIQFFPTAYTRFSKLSPFFKTLHTIPKNCTHKMQNGSYLLQNVTLICIK</sequence>
<reference evidence="6" key="1">
    <citation type="submission" date="2020-07" db="EMBL/GenBank/DDBJ databases">
        <title>A long reads based de novo assembly of the rainbow trout Arlee double haploid line genome.</title>
        <authorList>
            <person name="Gao G."/>
            <person name="Palti Y."/>
        </authorList>
    </citation>
    <scope>NUCLEOTIDE SEQUENCE [LARGE SCALE GENOMIC DNA]</scope>
</reference>
<keyword evidence="4" id="KW-0325">Glycoprotein</keyword>
<evidence type="ECO:0000256" key="4">
    <source>
        <dbReference type="ARBA" id="ARBA00023180"/>
    </source>
</evidence>
<dbReference type="InterPro" id="IPR015631">
    <property type="entry name" value="CD2/SLAM_rcpt"/>
</dbReference>
<keyword evidence="7" id="KW-1185">Reference proteome</keyword>
<dbReference type="PANTHER" id="PTHR12080:SF48">
    <property type="entry name" value="IMMUNOGLOBULIN SUBTYPE DOMAIN-CONTAINING PROTEIN"/>
    <property type="match status" value="1"/>
</dbReference>
<feature type="transmembrane region" description="Helical" evidence="5">
    <location>
        <begin position="6"/>
        <end position="25"/>
    </location>
</feature>
<evidence type="ECO:0000256" key="2">
    <source>
        <dbReference type="ARBA" id="ARBA00022729"/>
    </source>
</evidence>